<comment type="caution">
    <text evidence="2">The sequence shown here is derived from an EMBL/GenBank/DDBJ whole genome shotgun (WGS) entry which is preliminary data.</text>
</comment>
<reference evidence="2 3" key="1">
    <citation type="submission" date="2024-04" db="EMBL/GenBank/DDBJ databases">
        <title>Phyllosticta paracitricarpa is synonymous to the EU quarantine fungus P. citricarpa based on phylogenomic analyses.</title>
        <authorList>
            <consortium name="Lawrence Berkeley National Laboratory"/>
            <person name="Van Ingen-Buijs V.A."/>
            <person name="Van Westerhoven A.C."/>
            <person name="Haridas S."/>
            <person name="Skiadas P."/>
            <person name="Martin F."/>
            <person name="Groenewald J.Z."/>
            <person name="Crous P.W."/>
            <person name="Seidl M.F."/>
        </authorList>
    </citation>
    <scope>NUCLEOTIDE SEQUENCE [LARGE SCALE GENOMIC DNA]</scope>
    <source>
        <strain evidence="2 3">CBS 123371</strain>
    </source>
</reference>
<feature type="region of interest" description="Disordered" evidence="1">
    <location>
        <begin position="1"/>
        <end position="20"/>
    </location>
</feature>
<gene>
    <name evidence="2" type="ORF">IWZ03DRAFT_50204</name>
</gene>
<accession>A0ABR1KC46</accession>
<name>A0ABR1KC46_9PEZI</name>
<sequence length="203" mass="21896">MPVTSLERSECSYTTHTSPKRLHNNRLSTTQLFIDFSPRPTNLPLPPQSANTEVYHHTSRQYLPCCTASPPTRTIPAPQPYLWQSLPYPPVRLSVGATATYSLSLCTILCLAREQGCCLSPGCGWLAGRAVAGQAGHGRAEMAVAVAVAVAVAGFGMGWDGMGWGEILGRGMEWFGLSVRGLTGLRCSVSKITAEAEKMTWVK</sequence>
<proteinExistence type="predicted"/>
<evidence type="ECO:0000313" key="2">
    <source>
        <dbReference type="EMBL" id="KAK7512036.1"/>
    </source>
</evidence>
<dbReference type="EMBL" id="JBBPHU010000011">
    <property type="protein sequence ID" value="KAK7512036.1"/>
    <property type="molecule type" value="Genomic_DNA"/>
</dbReference>
<dbReference type="Proteomes" id="UP001363622">
    <property type="component" value="Unassembled WGS sequence"/>
</dbReference>
<keyword evidence="3" id="KW-1185">Reference proteome</keyword>
<evidence type="ECO:0000313" key="3">
    <source>
        <dbReference type="Proteomes" id="UP001363622"/>
    </source>
</evidence>
<organism evidence="2 3">
    <name type="scientific">Phyllosticta citriasiana</name>
    <dbReference type="NCBI Taxonomy" id="595635"/>
    <lineage>
        <taxon>Eukaryota</taxon>
        <taxon>Fungi</taxon>
        <taxon>Dikarya</taxon>
        <taxon>Ascomycota</taxon>
        <taxon>Pezizomycotina</taxon>
        <taxon>Dothideomycetes</taxon>
        <taxon>Dothideomycetes incertae sedis</taxon>
        <taxon>Botryosphaeriales</taxon>
        <taxon>Phyllostictaceae</taxon>
        <taxon>Phyllosticta</taxon>
    </lineage>
</organism>
<evidence type="ECO:0000256" key="1">
    <source>
        <dbReference type="SAM" id="MobiDB-lite"/>
    </source>
</evidence>
<protein>
    <submittedName>
        <fullName evidence="2">Uncharacterized protein</fullName>
    </submittedName>
</protein>